<evidence type="ECO:0000313" key="1">
    <source>
        <dbReference type="EMBL" id="JAD18104.1"/>
    </source>
</evidence>
<proteinExistence type="predicted"/>
<dbReference type="EMBL" id="GBRH01279791">
    <property type="protein sequence ID" value="JAD18104.1"/>
    <property type="molecule type" value="Transcribed_RNA"/>
</dbReference>
<sequence length="74" mass="8363">MVDLFKGAPNWRVCSFTNPGESVGTLELCTLDSNRFSRDLPSWYASSVDACRSRFTQCMTYTFFSTLSKTRTSS</sequence>
<reference evidence="1" key="1">
    <citation type="submission" date="2014-09" db="EMBL/GenBank/DDBJ databases">
        <authorList>
            <person name="Magalhaes I.L.F."/>
            <person name="Oliveira U."/>
            <person name="Santos F.R."/>
            <person name="Vidigal T.H.D.A."/>
            <person name="Brescovit A.D."/>
            <person name="Santos A.J."/>
        </authorList>
    </citation>
    <scope>NUCLEOTIDE SEQUENCE</scope>
    <source>
        <tissue evidence="1">Shoot tissue taken approximately 20 cm above the soil surface</tissue>
    </source>
</reference>
<reference evidence="1" key="2">
    <citation type="journal article" date="2015" name="Data Brief">
        <title>Shoot transcriptome of the giant reed, Arundo donax.</title>
        <authorList>
            <person name="Barrero R.A."/>
            <person name="Guerrero F.D."/>
            <person name="Moolhuijzen P."/>
            <person name="Goolsby J.A."/>
            <person name="Tidwell J."/>
            <person name="Bellgard S.E."/>
            <person name="Bellgard M.I."/>
        </authorList>
    </citation>
    <scope>NUCLEOTIDE SEQUENCE</scope>
    <source>
        <tissue evidence="1">Shoot tissue taken approximately 20 cm above the soil surface</tissue>
    </source>
</reference>
<organism evidence="1">
    <name type="scientific">Arundo donax</name>
    <name type="common">Giant reed</name>
    <name type="synonym">Donax arundinaceus</name>
    <dbReference type="NCBI Taxonomy" id="35708"/>
    <lineage>
        <taxon>Eukaryota</taxon>
        <taxon>Viridiplantae</taxon>
        <taxon>Streptophyta</taxon>
        <taxon>Embryophyta</taxon>
        <taxon>Tracheophyta</taxon>
        <taxon>Spermatophyta</taxon>
        <taxon>Magnoliopsida</taxon>
        <taxon>Liliopsida</taxon>
        <taxon>Poales</taxon>
        <taxon>Poaceae</taxon>
        <taxon>PACMAD clade</taxon>
        <taxon>Arundinoideae</taxon>
        <taxon>Arundineae</taxon>
        <taxon>Arundo</taxon>
    </lineage>
</organism>
<name>A0A0A8XVY2_ARUDO</name>
<dbReference type="AlphaFoldDB" id="A0A0A8XVY2"/>
<protein>
    <submittedName>
        <fullName evidence="1">Pco121713</fullName>
    </submittedName>
</protein>
<accession>A0A0A8XVY2</accession>